<dbReference type="InterPro" id="IPR036259">
    <property type="entry name" value="MFS_trans_sf"/>
</dbReference>
<dbReference type="EMBL" id="CP133548">
    <property type="protein sequence ID" value="WMS89200.1"/>
    <property type="molecule type" value="Genomic_DNA"/>
</dbReference>
<keyword evidence="1" id="KW-1133">Transmembrane helix</keyword>
<accession>A0AA51X9I2</accession>
<dbReference type="SUPFAM" id="SSF103473">
    <property type="entry name" value="MFS general substrate transporter"/>
    <property type="match status" value="1"/>
</dbReference>
<evidence type="ECO:0000313" key="3">
    <source>
        <dbReference type="Proteomes" id="UP001239782"/>
    </source>
</evidence>
<proteinExistence type="predicted"/>
<dbReference type="AlphaFoldDB" id="A0AA51X9I2"/>
<evidence type="ECO:0000256" key="1">
    <source>
        <dbReference type="SAM" id="Phobius"/>
    </source>
</evidence>
<name>A0AA51X9I2_9GAMM</name>
<dbReference type="Proteomes" id="UP001239782">
    <property type="component" value="Chromosome"/>
</dbReference>
<reference evidence="2 3" key="1">
    <citation type="submission" date="2023-08" db="EMBL/GenBank/DDBJ databases">
        <title>Pleionea litopenaei sp. nov., isolated from stomach of juvenile Litopenaeus vannamei.</title>
        <authorList>
            <person name="Rho A.M."/>
            <person name="Hwang C.Y."/>
        </authorList>
    </citation>
    <scope>NUCLEOTIDE SEQUENCE [LARGE SCALE GENOMIC DNA]</scope>
    <source>
        <strain evidence="2 3">HL-JVS1</strain>
    </source>
</reference>
<feature type="transmembrane region" description="Helical" evidence="1">
    <location>
        <begin position="21"/>
        <end position="37"/>
    </location>
</feature>
<gene>
    <name evidence="2" type="ORF">Q9312_09890</name>
</gene>
<evidence type="ECO:0000313" key="2">
    <source>
        <dbReference type="EMBL" id="WMS89200.1"/>
    </source>
</evidence>
<keyword evidence="3" id="KW-1185">Reference proteome</keyword>
<protein>
    <submittedName>
        <fullName evidence="2">Uncharacterized protein</fullName>
    </submittedName>
</protein>
<organism evidence="2 3">
    <name type="scientific">Pleionea litopenaei</name>
    <dbReference type="NCBI Taxonomy" id="3070815"/>
    <lineage>
        <taxon>Bacteria</taxon>
        <taxon>Pseudomonadati</taxon>
        <taxon>Pseudomonadota</taxon>
        <taxon>Gammaproteobacteria</taxon>
        <taxon>Oceanospirillales</taxon>
        <taxon>Pleioneaceae</taxon>
        <taxon>Pleionea</taxon>
    </lineage>
</organism>
<sequence length="80" mass="9448">MVSLIQYFTQQPKQRWRQLQWAIGAFFIGVLIVYLAATFEWQWLFYIGAGVMGLAVLYALPAYLALIIWRIYSSRNNRRS</sequence>
<feature type="transmembrane region" description="Helical" evidence="1">
    <location>
        <begin position="43"/>
        <end position="69"/>
    </location>
</feature>
<keyword evidence="1" id="KW-0812">Transmembrane</keyword>
<keyword evidence="1" id="KW-0472">Membrane</keyword>
<dbReference type="RefSeq" id="WP_309204468.1">
    <property type="nucleotide sequence ID" value="NZ_CP133548.1"/>
</dbReference>
<dbReference type="KEGG" id="plei:Q9312_09890"/>